<dbReference type="PANTHER" id="PTHR33164">
    <property type="entry name" value="TRANSCRIPTIONAL REGULATOR, MARR FAMILY"/>
    <property type="match status" value="1"/>
</dbReference>
<dbReference type="PANTHER" id="PTHR33164:SF64">
    <property type="entry name" value="TRANSCRIPTIONAL REGULATOR SLYA"/>
    <property type="match status" value="1"/>
</dbReference>
<reference evidence="5 6" key="1">
    <citation type="journal article" date="2014" name="Int. J. Syst. Evol. Microbiol.">
        <title>Description of Galbitalea soli gen. nov., sp. nov., and Frondihabitans sucicola sp. nov.</title>
        <authorList>
            <person name="Kim S.J."/>
            <person name="Lim J.M."/>
            <person name="Ahn J.H."/>
            <person name="Weon H.Y."/>
            <person name="Hamada M."/>
            <person name="Suzuki K."/>
            <person name="Ahn T.Y."/>
            <person name="Kwon S.W."/>
        </authorList>
    </citation>
    <scope>NUCLEOTIDE SEQUENCE [LARGE SCALE GENOMIC DNA]</scope>
    <source>
        <strain evidence="5 6">NBRC 108727</strain>
    </source>
</reference>
<keyword evidence="3" id="KW-0804">Transcription</keyword>
<dbReference type="SMART" id="SM00347">
    <property type="entry name" value="HTH_MARR"/>
    <property type="match status" value="1"/>
</dbReference>
<name>A0A7C9TTA3_9MICO</name>
<dbReference type="InterPro" id="IPR023187">
    <property type="entry name" value="Tscrpt_reg_MarR-type_CS"/>
</dbReference>
<dbReference type="PRINTS" id="PR00598">
    <property type="entry name" value="HTHMARR"/>
</dbReference>
<keyword evidence="6" id="KW-1185">Reference proteome</keyword>
<dbReference type="GO" id="GO:0003677">
    <property type="term" value="F:DNA binding"/>
    <property type="evidence" value="ECO:0007669"/>
    <property type="project" value="UniProtKB-KW"/>
</dbReference>
<evidence type="ECO:0000256" key="2">
    <source>
        <dbReference type="ARBA" id="ARBA00023125"/>
    </source>
</evidence>
<evidence type="ECO:0000313" key="6">
    <source>
        <dbReference type="Proteomes" id="UP000479756"/>
    </source>
</evidence>
<dbReference type="InterPro" id="IPR036390">
    <property type="entry name" value="WH_DNA-bd_sf"/>
</dbReference>
<evidence type="ECO:0000256" key="3">
    <source>
        <dbReference type="ARBA" id="ARBA00023163"/>
    </source>
</evidence>
<dbReference type="SUPFAM" id="SSF46785">
    <property type="entry name" value="Winged helix' DNA-binding domain"/>
    <property type="match status" value="1"/>
</dbReference>
<evidence type="ECO:0000256" key="1">
    <source>
        <dbReference type="ARBA" id="ARBA00023015"/>
    </source>
</evidence>
<accession>A0A7C9TTA3</accession>
<dbReference type="InterPro" id="IPR036388">
    <property type="entry name" value="WH-like_DNA-bd_sf"/>
</dbReference>
<keyword evidence="2" id="KW-0238">DNA-binding</keyword>
<dbReference type="GO" id="GO:0006950">
    <property type="term" value="P:response to stress"/>
    <property type="evidence" value="ECO:0007669"/>
    <property type="project" value="TreeGrafter"/>
</dbReference>
<organism evidence="5 6">
    <name type="scientific">Galbitalea soli</name>
    <dbReference type="NCBI Taxonomy" id="1268042"/>
    <lineage>
        <taxon>Bacteria</taxon>
        <taxon>Bacillati</taxon>
        <taxon>Actinomycetota</taxon>
        <taxon>Actinomycetes</taxon>
        <taxon>Micrococcales</taxon>
        <taxon>Microbacteriaceae</taxon>
        <taxon>Galbitalea</taxon>
    </lineage>
</organism>
<dbReference type="PROSITE" id="PS01117">
    <property type="entry name" value="HTH_MARR_1"/>
    <property type="match status" value="1"/>
</dbReference>
<dbReference type="EMBL" id="JAAGWZ010000003">
    <property type="protein sequence ID" value="NEM91943.1"/>
    <property type="molecule type" value="Genomic_DNA"/>
</dbReference>
<dbReference type="InterPro" id="IPR039422">
    <property type="entry name" value="MarR/SlyA-like"/>
</dbReference>
<sequence>MAEANDTAQGAPIEEWPTGRLLGTAARMVEHAWTTALDERGLTHAGLIVLDFLQAGPQSQIDLARLARVETQTMSRTIERLERQGLLAREKDARDRRRHVVTLTPAGHQAWVQTRSLEGELFPEFANTEGLRDALIAIIRSSSQSRWRA</sequence>
<proteinExistence type="predicted"/>
<dbReference type="AlphaFoldDB" id="A0A7C9TTA3"/>
<evidence type="ECO:0000313" key="5">
    <source>
        <dbReference type="EMBL" id="NEM91943.1"/>
    </source>
</evidence>
<feature type="domain" description="HTH marR-type" evidence="4">
    <location>
        <begin position="15"/>
        <end position="144"/>
    </location>
</feature>
<protein>
    <submittedName>
        <fullName evidence="5">MarR family transcriptional regulator</fullName>
    </submittedName>
</protein>
<dbReference type="GO" id="GO:0003700">
    <property type="term" value="F:DNA-binding transcription factor activity"/>
    <property type="evidence" value="ECO:0007669"/>
    <property type="project" value="InterPro"/>
</dbReference>
<comment type="caution">
    <text evidence="5">The sequence shown here is derived from an EMBL/GenBank/DDBJ whole genome shotgun (WGS) entry which is preliminary data.</text>
</comment>
<keyword evidence="1" id="KW-0805">Transcription regulation</keyword>
<dbReference type="Gene3D" id="1.10.10.10">
    <property type="entry name" value="Winged helix-like DNA-binding domain superfamily/Winged helix DNA-binding domain"/>
    <property type="match status" value="1"/>
</dbReference>
<evidence type="ECO:0000259" key="4">
    <source>
        <dbReference type="PROSITE" id="PS50995"/>
    </source>
</evidence>
<dbReference type="Pfam" id="PF12802">
    <property type="entry name" value="MarR_2"/>
    <property type="match status" value="1"/>
</dbReference>
<dbReference type="Proteomes" id="UP000479756">
    <property type="component" value="Unassembled WGS sequence"/>
</dbReference>
<dbReference type="RefSeq" id="WP_163474002.1">
    <property type="nucleotide sequence ID" value="NZ_JAAGWZ010000003.1"/>
</dbReference>
<dbReference type="PROSITE" id="PS50995">
    <property type="entry name" value="HTH_MARR_2"/>
    <property type="match status" value="1"/>
</dbReference>
<gene>
    <name evidence="5" type="ORF">G3T37_11310</name>
</gene>
<dbReference type="InterPro" id="IPR000835">
    <property type="entry name" value="HTH_MarR-typ"/>
</dbReference>